<protein>
    <submittedName>
        <fullName evidence="2">Oidioi.mRNA.OKI2018_I69.chr1.g2137.t1.cds</fullName>
    </submittedName>
</protein>
<organism evidence="2 3">
    <name type="scientific">Oikopleura dioica</name>
    <name type="common">Tunicate</name>
    <dbReference type="NCBI Taxonomy" id="34765"/>
    <lineage>
        <taxon>Eukaryota</taxon>
        <taxon>Metazoa</taxon>
        <taxon>Chordata</taxon>
        <taxon>Tunicata</taxon>
        <taxon>Appendicularia</taxon>
        <taxon>Copelata</taxon>
        <taxon>Oikopleuridae</taxon>
        <taxon>Oikopleura</taxon>
    </lineage>
</organism>
<evidence type="ECO:0000256" key="1">
    <source>
        <dbReference type="SAM" id="Phobius"/>
    </source>
</evidence>
<sequence>MHIFIKENELRAERKTGKIYNAKNLSGPSRLSISRQMKRETLNTQSRQRRKKNEHLIDPFLRPPICLLIIVVGLLKEFYINFELSTPLTVLGLIFPEKLASQHEISLQTVNIILIAILITDTILIFTGVIWLYKGREEMLLYAQRSQYIQLNPVKVANGYGSSSTV</sequence>
<evidence type="ECO:0000313" key="3">
    <source>
        <dbReference type="Proteomes" id="UP001158576"/>
    </source>
</evidence>
<reference evidence="2 3" key="1">
    <citation type="submission" date="2021-04" db="EMBL/GenBank/DDBJ databases">
        <authorList>
            <person name="Bliznina A."/>
        </authorList>
    </citation>
    <scope>NUCLEOTIDE SEQUENCE [LARGE SCALE GENOMIC DNA]</scope>
</reference>
<dbReference type="EMBL" id="OU015566">
    <property type="protein sequence ID" value="CAG5105450.1"/>
    <property type="molecule type" value="Genomic_DNA"/>
</dbReference>
<keyword evidence="1" id="KW-1133">Transmembrane helix</keyword>
<keyword evidence="1" id="KW-0812">Transmembrane</keyword>
<feature type="transmembrane region" description="Helical" evidence="1">
    <location>
        <begin position="112"/>
        <end position="133"/>
    </location>
</feature>
<feature type="transmembrane region" description="Helical" evidence="1">
    <location>
        <begin position="56"/>
        <end position="75"/>
    </location>
</feature>
<proteinExistence type="predicted"/>
<accession>A0ABN7SUE3</accession>
<keyword evidence="3" id="KW-1185">Reference proteome</keyword>
<name>A0ABN7SUE3_OIKDI</name>
<gene>
    <name evidence="2" type="ORF">OKIOD_LOCUS10902</name>
</gene>
<dbReference type="Proteomes" id="UP001158576">
    <property type="component" value="Chromosome 1"/>
</dbReference>
<evidence type="ECO:0000313" key="2">
    <source>
        <dbReference type="EMBL" id="CAG5105450.1"/>
    </source>
</evidence>
<keyword evidence="1" id="KW-0472">Membrane</keyword>